<comment type="similarity">
    <text evidence="2">Belongs to the bacterial diacylglycerol kinase family.</text>
</comment>
<evidence type="ECO:0000313" key="21">
    <source>
        <dbReference type="Proteomes" id="UP000269226"/>
    </source>
</evidence>
<keyword evidence="6 19" id="KW-0812">Transmembrane</keyword>
<keyword evidence="5" id="KW-0808">Transferase</keyword>
<keyword evidence="18" id="KW-0479">Metal-binding</keyword>
<evidence type="ECO:0000256" key="6">
    <source>
        <dbReference type="ARBA" id="ARBA00022692"/>
    </source>
</evidence>
<evidence type="ECO:0000256" key="1">
    <source>
        <dbReference type="ARBA" id="ARBA00004651"/>
    </source>
</evidence>
<feature type="active site" description="Proton acceptor" evidence="15">
    <location>
        <position position="39"/>
    </location>
</feature>
<feature type="binding site" evidence="16">
    <location>
        <position position="39"/>
    </location>
    <ligand>
        <name>substrate</name>
    </ligand>
</feature>
<keyword evidence="9 17" id="KW-0067">ATP-binding</keyword>
<dbReference type="Proteomes" id="UP000269226">
    <property type="component" value="Chromosome"/>
</dbReference>
<reference evidence="20 21" key="1">
    <citation type="submission" date="2018-01" db="EMBL/GenBank/DDBJ databases">
        <title>Whole genome sequence of Melissococcus plutonius DAT561.</title>
        <authorList>
            <person name="Okumura K."/>
            <person name="Takamatsu D."/>
            <person name="Okura M."/>
        </authorList>
    </citation>
    <scope>NUCLEOTIDE SEQUENCE [LARGE SCALE GENOMIC DNA]</scope>
    <source>
        <strain evidence="20 21">DAT561</strain>
    </source>
</reference>
<evidence type="ECO:0000256" key="3">
    <source>
        <dbReference type="ARBA" id="ARBA00022475"/>
    </source>
</evidence>
<dbReference type="Pfam" id="PF01219">
    <property type="entry name" value="DAGK_prokar"/>
    <property type="match status" value="1"/>
</dbReference>
<dbReference type="GO" id="GO:0046872">
    <property type="term" value="F:metal ion binding"/>
    <property type="evidence" value="ECO:0007669"/>
    <property type="project" value="UniProtKB-KW"/>
</dbReference>
<keyword evidence="4" id="KW-0444">Lipid biosynthesis</keyword>
<evidence type="ECO:0000256" key="14">
    <source>
        <dbReference type="ARBA" id="ARBA00023264"/>
    </source>
</evidence>
<dbReference type="PANTHER" id="PTHR34299:SF1">
    <property type="entry name" value="DIACYLGLYCEROL KINASE"/>
    <property type="match status" value="1"/>
</dbReference>
<dbReference type="GO" id="GO:0005886">
    <property type="term" value="C:plasma membrane"/>
    <property type="evidence" value="ECO:0007669"/>
    <property type="project" value="UniProtKB-SubCell"/>
</dbReference>
<evidence type="ECO:0000313" key="20">
    <source>
        <dbReference type="EMBL" id="BBC60846.1"/>
    </source>
</evidence>
<evidence type="ECO:0000256" key="17">
    <source>
        <dbReference type="PIRSR" id="PIRSR600829-3"/>
    </source>
</evidence>
<evidence type="ECO:0000256" key="4">
    <source>
        <dbReference type="ARBA" id="ARBA00022516"/>
    </source>
</evidence>
<keyword evidence="10 19" id="KW-1133">Transmembrane helix</keyword>
<gene>
    <name evidence="20" type="ORF">DAT561_0727</name>
</gene>
<dbReference type="GO" id="GO:0005524">
    <property type="term" value="F:ATP binding"/>
    <property type="evidence" value="ECO:0007669"/>
    <property type="project" value="UniProtKB-KW"/>
</dbReference>
<feature type="binding site" evidence="17">
    <location>
        <position position="46"/>
    </location>
    <ligand>
        <name>ATP</name>
        <dbReference type="ChEBI" id="CHEBI:30616"/>
    </ligand>
</feature>
<dbReference type="Gene3D" id="1.10.287.3610">
    <property type="match status" value="1"/>
</dbReference>
<dbReference type="AlphaFoldDB" id="A0A2Z5Y205"/>
<evidence type="ECO:0000256" key="16">
    <source>
        <dbReference type="PIRSR" id="PIRSR600829-2"/>
    </source>
</evidence>
<keyword evidence="3" id="KW-1003">Cell membrane</keyword>
<dbReference type="PANTHER" id="PTHR34299">
    <property type="entry name" value="DIACYLGLYCEROL KINASE"/>
    <property type="match status" value="1"/>
</dbReference>
<keyword evidence="8 20" id="KW-0418">Kinase</keyword>
<evidence type="ECO:0000256" key="18">
    <source>
        <dbReference type="PIRSR" id="PIRSR600829-4"/>
    </source>
</evidence>
<evidence type="ECO:0000256" key="11">
    <source>
        <dbReference type="ARBA" id="ARBA00023098"/>
    </source>
</evidence>
<evidence type="ECO:0000256" key="5">
    <source>
        <dbReference type="ARBA" id="ARBA00022679"/>
    </source>
</evidence>
<protein>
    <submittedName>
        <fullName evidence="20">Diacylglycerol kinase</fullName>
    </submittedName>
</protein>
<dbReference type="InterPro" id="IPR033717">
    <property type="entry name" value="UDPK"/>
</dbReference>
<dbReference type="GO" id="GO:0016301">
    <property type="term" value="F:kinase activity"/>
    <property type="evidence" value="ECO:0007669"/>
    <property type="project" value="UniProtKB-KW"/>
</dbReference>
<accession>A0A2Z5Y205</accession>
<dbReference type="InterPro" id="IPR000829">
    <property type="entry name" value="DAGK"/>
</dbReference>
<comment type="subcellular location">
    <subcellularLocation>
        <location evidence="1">Cell membrane</location>
        <topology evidence="1">Multi-pass membrane protein</topology>
    </subcellularLocation>
</comment>
<evidence type="ECO:0000256" key="9">
    <source>
        <dbReference type="ARBA" id="ARBA00022840"/>
    </source>
</evidence>
<evidence type="ECO:0000256" key="12">
    <source>
        <dbReference type="ARBA" id="ARBA00023136"/>
    </source>
</evidence>
<evidence type="ECO:0000256" key="10">
    <source>
        <dbReference type="ARBA" id="ARBA00022989"/>
    </source>
</evidence>
<keyword evidence="11" id="KW-0443">Lipid metabolism</keyword>
<evidence type="ECO:0000256" key="7">
    <source>
        <dbReference type="ARBA" id="ARBA00022741"/>
    </source>
</evidence>
<feature type="transmembrane region" description="Helical" evidence="19">
    <location>
        <begin position="66"/>
        <end position="87"/>
    </location>
</feature>
<keyword evidence="12 19" id="KW-0472">Membrane</keyword>
<evidence type="ECO:0000256" key="19">
    <source>
        <dbReference type="SAM" id="Phobius"/>
    </source>
</evidence>
<keyword evidence="13" id="KW-0594">Phospholipid biosynthesis</keyword>
<evidence type="ECO:0000256" key="2">
    <source>
        <dbReference type="ARBA" id="ARBA00005967"/>
    </source>
</evidence>
<comment type="cofactor">
    <cofactor evidence="18">
        <name>Mg(2+)</name>
        <dbReference type="ChEBI" id="CHEBI:18420"/>
    </cofactor>
    <text evidence="18">Mn(2+), Zn(2+), Cd(2+) and Co(2+) support activity to lesser extents.</text>
</comment>
<evidence type="ECO:0000256" key="15">
    <source>
        <dbReference type="PIRSR" id="PIRSR600829-1"/>
    </source>
</evidence>
<dbReference type="EMBL" id="AP018492">
    <property type="protein sequence ID" value="BBC60846.1"/>
    <property type="molecule type" value="Genomic_DNA"/>
</dbReference>
<name>A0A2Z5Y205_9ENTE</name>
<feature type="transmembrane region" description="Helical" evidence="19">
    <location>
        <begin position="25"/>
        <end position="45"/>
    </location>
</feature>
<keyword evidence="18" id="KW-0460">Magnesium</keyword>
<organism evidence="20 21">
    <name type="scientific">Melissococcus plutonius</name>
    <dbReference type="NCBI Taxonomy" id="33970"/>
    <lineage>
        <taxon>Bacteria</taxon>
        <taxon>Bacillati</taxon>
        <taxon>Bacillota</taxon>
        <taxon>Bacilli</taxon>
        <taxon>Lactobacillales</taxon>
        <taxon>Enterococcaceae</taxon>
        <taxon>Melissococcus</taxon>
    </lineage>
</organism>
<dbReference type="CDD" id="cd14265">
    <property type="entry name" value="UDPK_IM_like"/>
    <property type="match status" value="1"/>
</dbReference>
<sequence>MRIHVLLGGIAIVLGISFHLTLGEWLWLLFAIFLVWIMEVMNTIFENLVDMITDFCFHPIGKKVKDMAAGAVLIATIFAVIIGVLLFGSKFWQFLH</sequence>
<evidence type="ECO:0000256" key="8">
    <source>
        <dbReference type="ARBA" id="ARBA00022777"/>
    </source>
</evidence>
<feature type="binding site" evidence="18">
    <location>
        <position position="46"/>
    </location>
    <ligand>
        <name>a divalent metal cation</name>
        <dbReference type="ChEBI" id="CHEBI:60240"/>
    </ligand>
</feature>
<keyword evidence="7 17" id="KW-0547">Nucleotide-binding</keyword>
<dbReference type="InterPro" id="IPR036945">
    <property type="entry name" value="DAGK_sf"/>
</dbReference>
<keyword evidence="14" id="KW-1208">Phospholipid metabolism</keyword>
<evidence type="ECO:0000256" key="13">
    <source>
        <dbReference type="ARBA" id="ARBA00023209"/>
    </source>
</evidence>
<feature type="binding site" evidence="17">
    <location>
        <begin position="65"/>
        <end position="66"/>
    </location>
    <ligand>
        <name>ATP</name>
        <dbReference type="ChEBI" id="CHEBI:30616"/>
    </ligand>
</feature>
<dbReference type="GO" id="GO:0008654">
    <property type="term" value="P:phospholipid biosynthetic process"/>
    <property type="evidence" value="ECO:0007669"/>
    <property type="project" value="UniProtKB-KW"/>
</dbReference>
<proteinExistence type="inferred from homology"/>